<protein>
    <recommendedName>
        <fullName evidence="2">ATP-grasp domain-containing protein</fullName>
    </recommendedName>
</protein>
<dbReference type="PROSITE" id="PS50975">
    <property type="entry name" value="ATP_GRASP"/>
    <property type="match status" value="1"/>
</dbReference>
<comment type="caution">
    <text evidence="3">The sequence shown here is derived from an EMBL/GenBank/DDBJ whole genome shotgun (WGS) entry which is preliminary data.</text>
</comment>
<feature type="domain" description="ATP-grasp" evidence="2">
    <location>
        <begin position="117"/>
        <end position="295"/>
    </location>
</feature>
<reference evidence="3" key="1">
    <citation type="journal article" date="2014" name="Int. J. Syst. Evol. Microbiol.">
        <title>Complete genome sequence of Corynebacterium casei LMG S-19264T (=DSM 44701T), isolated from a smear-ripened cheese.</title>
        <authorList>
            <consortium name="US DOE Joint Genome Institute (JGI-PGF)"/>
            <person name="Walter F."/>
            <person name="Albersmeier A."/>
            <person name="Kalinowski J."/>
            <person name="Ruckert C."/>
        </authorList>
    </citation>
    <scope>NUCLEOTIDE SEQUENCE</scope>
    <source>
        <strain evidence="3">KCTC 32296</strain>
    </source>
</reference>
<dbReference type="InterPro" id="IPR011761">
    <property type="entry name" value="ATP-grasp"/>
</dbReference>
<dbReference type="InterPro" id="IPR036291">
    <property type="entry name" value="NAD(P)-bd_dom_sf"/>
</dbReference>
<keyword evidence="1" id="KW-0067">ATP-binding</keyword>
<dbReference type="AlphaFoldDB" id="A0A918UT67"/>
<name>A0A918UT67_9CAUL</name>
<reference evidence="3" key="2">
    <citation type="submission" date="2020-09" db="EMBL/GenBank/DDBJ databases">
        <authorList>
            <person name="Sun Q."/>
            <person name="Kim S."/>
        </authorList>
    </citation>
    <scope>NUCLEOTIDE SEQUENCE</scope>
    <source>
        <strain evidence="3">KCTC 32296</strain>
    </source>
</reference>
<evidence type="ECO:0000256" key="1">
    <source>
        <dbReference type="PROSITE-ProRule" id="PRU00409"/>
    </source>
</evidence>
<gene>
    <name evidence="3" type="ORF">GCM10011273_19440</name>
</gene>
<dbReference type="Proteomes" id="UP000662572">
    <property type="component" value="Unassembled WGS sequence"/>
</dbReference>
<dbReference type="EMBL" id="BMZB01000002">
    <property type="protein sequence ID" value="GGZ33252.1"/>
    <property type="molecule type" value="Genomic_DNA"/>
</dbReference>
<organism evidence="3 4">
    <name type="scientific">Asticcacaulis endophyticus</name>
    <dbReference type="NCBI Taxonomy" id="1395890"/>
    <lineage>
        <taxon>Bacteria</taxon>
        <taxon>Pseudomonadati</taxon>
        <taxon>Pseudomonadota</taxon>
        <taxon>Alphaproteobacteria</taxon>
        <taxon>Caulobacterales</taxon>
        <taxon>Caulobacteraceae</taxon>
        <taxon>Asticcacaulis</taxon>
    </lineage>
</organism>
<keyword evidence="4" id="KW-1185">Reference proteome</keyword>
<accession>A0A918UT67</accession>
<evidence type="ECO:0000313" key="3">
    <source>
        <dbReference type="EMBL" id="GGZ33252.1"/>
    </source>
</evidence>
<dbReference type="RefSeq" id="WP_189486259.1">
    <property type="nucleotide sequence ID" value="NZ_BMZB01000002.1"/>
</dbReference>
<dbReference type="GO" id="GO:0005524">
    <property type="term" value="F:ATP binding"/>
    <property type="evidence" value="ECO:0007669"/>
    <property type="project" value="UniProtKB-UniRule"/>
</dbReference>
<dbReference type="SUPFAM" id="SSF56059">
    <property type="entry name" value="Glutathione synthetase ATP-binding domain-like"/>
    <property type="match status" value="1"/>
</dbReference>
<keyword evidence="1" id="KW-0547">Nucleotide-binding</keyword>
<sequence>MRILIAGARAPVALHLTRCLAAEGHSVILADSLRFPLARASRFAQAFAPLPPARTSPKAYAAAVAEVVERHGIDLILPTCEEVFYLAAARDLFGYSLPLLAPPFDRLAEVHNKYRFCQVAQGFGADAAETRLLTASDDARTFSSPAEWVFKPIWSRFGDRVRVQPETLDDLCPTLDDPWIAQRYLNGEELCVYAVAHHGRVAALQAYRPLYRAGRGIGAGVMVAPVSEPVIDQFVTGFVRHTNWTGQISFDFRRDGSGKIHVLECNPRATTGAHFFRLEDKLAKALIEGHPATASGDQPMGVPLAMLIYGLPDSLSRGQFGPWWRDFTTMSHLLEHPSDRSTRPWQMLALLEATVRAVRSGQGLKAAATADIEWNGTPLL</sequence>
<evidence type="ECO:0000259" key="2">
    <source>
        <dbReference type="PROSITE" id="PS50975"/>
    </source>
</evidence>
<evidence type="ECO:0000313" key="4">
    <source>
        <dbReference type="Proteomes" id="UP000662572"/>
    </source>
</evidence>
<dbReference type="Gene3D" id="3.40.50.20">
    <property type="match status" value="1"/>
</dbReference>
<dbReference type="Gene3D" id="3.30.470.20">
    <property type="entry name" value="ATP-grasp fold, B domain"/>
    <property type="match status" value="1"/>
</dbReference>
<proteinExistence type="predicted"/>
<dbReference type="GO" id="GO:0046872">
    <property type="term" value="F:metal ion binding"/>
    <property type="evidence" value="ECO:0007669"/>
    <property type="project" value="InterPro"/>
</dbReference>
<dbReference type="SUPFAM" id="SSF51735">
    <property type="entry name" value="NAD(P)-binding Rossmann-fold domains"/>
    <property type="match status" value="1"/>
</dbReference>